<accession>A0AAV5V8H1</accession>
<dbReference type="AlphaFoldDB" id="A0AAV5V8H1"/>
<evidence type="ECO:0000313" key="4">
    <source>
        <dbReference type="EMBL" id="GMT14518.1"/>
    </source>
</evidence>
<dbReference type="GO" id="GO:0005525">
    <property type="term" value="F:GTP binding"/>
    <property type="evidence" value="ECO:0007669"/>
    <property type="project" value="InterPro"/>
</dbReference>
<dbReference type="GO" id="GO:0005886">
    <property type="term" value="C:plasma membrane"/>
    <property type="evidence" value="ECO:0007669"/>
    <property type="project" value="TreeGrafter"/>
</dbReference>
<dbReference type="GO" id="GO:0005246">
    <property type="term" value="F:calcium channel regulator activity"/>
    <property type="evidence" value="ECO:0007669"/>
    <property type="project" value="TreeGrafter"/>
</dbReference>
<gene>
    <name evidence="4" type="ORF">PFISCL1PPCAC_5815</name>
</gene>
<evidence type="ECO:0000313" key="5">
    <source>
        <dbReference type="Proteomes" id="UP001432322"/>
    </source>
</evidence>
<dbReference type="SUPFAM" id="SSF52540">
    <property type="entry name" value="P-loop containing nucleoside triphosphate hydrolases"/>
    <property type="match status" value="1"/>
</dbReference>
<dbReference type="Pfam" id="PF00071">
    <property type="entry name" value="Ras"/>
    <property type="match status" value="1"/>
</dbReference>
<dbReference type="SMART" id="SM00173">
    <property type="entry name" value="RAS"/>
    <property type="match status" value="1"/>
</dbReference>
<reference evidence="4" key="1">
    <citation type="submission" date="2023-10" db="EMBL/GenBank/DDBJ databases">
        <title>Genome assembly of Pristionchus species.</title>
        <authorList>
            <person name="Yoshida K."/>
            <person name="Sommer R.J."/>
        </authorList>
    </citation>
    <scope>NUCLEOTIDE SEQUENCE</scope>
    <source>
        <strain evidence="4">RS5133</strain>
    </source>
</reference>
<comment type="similarity">
    <text evidence="1">Belongs to the small GTPase superfamily. RGK family.</text>
</comment>
<feature type="non-terminal residue" evidence="4">
    <location>
        <position position="374"/>
    </location>
</feature>
<dbReference type="Proteomes" id="UP001432322">
    <property type="component" value="Unassembled WGS sequence"/>
</dbReference>
<dbReference type="PANTHER" id="PTHR45775:SF6">
    <property type="entry name" value="RAD, GEM_KIR FAMILY MEMBER 2, ISOFORM C"/>
    <property type="match status" value="1"/>
</dbReference>
<comment type="caution">
    <text evidence="4">The sequence shown here is derived from an EMBL/GenBank/DDBJ whole genome shotgun (WGS) entry which is preliminary data.</text>
</comment>
<feature type="region of interest" description="Disordered" evidence="3">
    <location>
        <begin position="345"/>
        <end position="374"/>
    </location>
</feature>
<dbReference type="InterPro" id="IPR051641">
    <property type="entry name" value="RGK_GTP-binding_reg"/>
</dbReference>
<evidence type="ECO:0000256" key="3">
    <source>
        <dbReference type="SAM" id="MobiDB-lite"/>
    </source>
</evidence>
<dbReference type="Gene3D" id="3.40.50.300">
    <property type="entry name" value="P-loop containing nucleotide triphosphate hydrolases"/>
    <property type="match status" value="1"/>
</dbReference>
<evidence type="ECO:0000256" key="2">
    <source>
        <dbReference type="ARBA" id="ARBA00022553"/>
    </source>
</evidence>
<dbReference type="SMART" id="SM00175">
    <property type="entry name" value="RAB"/>
    <property type="match status" value="1"/>
</dbReference>
<feature type="compositionally biased region" description="Basic and acidic residues" evidence="3">
    <location>
        <begin position="348"/>
        <end position="360"/>
    </location>
</feature>
<evidence type="ECO:0000256" key="1">
    <source>
        <dbReference type="ARBA" id="ARBA00008846"/>
    </source>
</evidence>
<feature type="compositionally biased region" description="Low complexity" evidence="3">
    <location>
        <begin position="36"/>
        <end position="67"/>
    </location>
</feature>
<dbReference type="InterPro" id="IPR001806">
    <property type="entry name" value="Small_GTPase"/>
</dbReference>
<dbReference type="PANTHER" id="PTHR45775">
    <property type="entry name" value="RAD, GEM/KIR FAMILY MEMBER 2, ISOFORM C"/>
    <property type="match status" value="1"/>
</dbReference>
<dbReference type="GO" id="GO:0003924">
    <property type="term" value="F:GTPase activity"/>
    <property type="evidence" value="ECO:0007669"/>
    <property type="project" value="InterPro"/>
</dbReference>
<name>A0AAV5V8H1_9BILA</name>
<organism evidence="4 5">
    <name type="scientific">Pristionchus fissidentatus</name>
    <dbReference type="NCBI Taxonomy" id="1538716"/>
    <lineage>
        <taxon>Eukaryota</taxon>
        <taxon>Metazoa</taxon>
        <taxon>Ecdysozoa</taxon>
        <taxon>Nematoda</taxon>
        <taxon>Chromadorea</taxon>
        <taxon>Rhabditida</taxon>
        <taxon>Rhabditina</taxon>
        <taxon>Diplogasteromorpha</taxon>
        <taxon>Diplogasteroidea</taxon>
        <taxon>Neodiplogasteridae</taxon>
        <taxon>Pristionchus</taxon>
    </lineage>
</organism>
<protein>
    <submittedName>
        <fullName evidence="4">Uncharacterized protein</fullName>
    </submittedName>
</protein>
<keyword evidence="2" id="KW-0597">Phosphoprotein</keyword>
<dbReference type="InterPro" id="IPR027417">
    <property type="entry name" value="P-loop_NTPase"/>
</dbReference>
<feature type="region of interest" description="Disordered" evidence="3">
    <location>
        <begin position="33"/>
        <end position="112"/>
    </location>
</feature>
<proteinExistence type="inferred from homology"/>
<keyword evidence="5" id="KW-1185">Reference proteome</keyword>
<dbReference type="EMBL" id="BTSY01000002">
    <property type="protein sequence ID" value="GMT14518.1"/>
    <property type="molecule type" value="Genomic_DNA"/>
</dbReference>
<feature type="non-terminal residue" evidence="4">
    <location>
        <position position="1"/>
    </location>
</feature>
<sequence>FSMKSRRISLPCTLRSPLLSPKTCHLSPLPLEVNHLSPLTPPSSLRRSLPSTPRRSLPSTPRTLSPRADSSRNSSPRVPRHINNLPDVEEYSQMDRFPVASRQRPKMGSDRSAMRSFDFTSRGVVTTEVAIEEKQTGGGRRSTCPDIYLYSPEGRNPTRRILLRVYGSSQSGKRRVADAIYQQAMEAESDNTERIRGMCRFLLSGEEVQMEILVESALETDMSSSETIYVVVYRVDSRESVAYALKFISRLPKNEEGHRPPTLLIGNKCDLQRSRVVSTLEGRTLSKLYKMPFVEASALMSVNTSLLWESILRLLSPQPTTPSFLGRVIASCEQLVRNALSFSPTHNRSLDSDSREDSRGTRSMSSREPSPHRL</sequence>